<evidence type="ECO:0000256" key="14">
    <source>
        <dbReference type="ARBA" id="ARBA00029490"/>
    </source>
</evidence>
<comment type="similarity">
    <text evidence="2 15">Belongs to the IlvD/Edd family.</text>
</comment>
<dbReference type="PANTHER" id="PTHR21000">
    <property type="entry name" value="DIHYDROXY-ACID DEHYDRATASE DAD"/>
    <property type="match status" value="1"/>
</dbReference>
<dbReference type="Proteomes" id="UP000244066">
    <property type="component" value="Unassembled WGS sequence"/>
</dbReference>
<comment type="pathway">
    <text evidence="13 15">Amino-acid biosynthesis; L-isoleucine biosynthesis; L-isoleucine from 2-oxobutanoate: step 3/4.</text>
</comment>
<keyword evidence="8 15" id="KW-0411">Iron-sulfur</keyword>
<comment type="pathway">
    <text evidence="12 15">Amino-acid biosynthesis; L-valine biosynthesis; L-valine from pyruvate: step 3/4.</text>
</comment>
<evidence type="ECO:0000256" key="7">
    <source>
        <dbReference type="ARBA" id="ARBA00023004"/>
    </source>
</evidence>
<dbReference type="EMBL" id="NDWU01000001">
    <property type="protein sequence ID" value="PUA34430.1"/>
    <property type="molecule type" value="Genomic_DNA"/>
</dbReference>
<keyword evidence="7 15" id="KW-0408">Iron</keyword>
<proteinExistence type="inferred from homology"/>
<feature type="binding site" evidence="15">
    <location>
        <position position="443"/>
    </location>
    <ligand>
        <name>Mg(2+)</name>
        <dbReference type="ChEBI" id="CHEBI:18420"/>
    </ligand>
</feature>
<comment type="catalytic activity">
    <reaction evidence="15">
        <text>(2R,3R)-2,3-dihydroxy-3-methylpentanoate = (S)-3-methyl-2-oxopentanoate + H2O</text>
        <dbReference type="Rhea" id="RHEA:27694"/>
        <dbReference type="ChEBI" id="CHEBI:15377"/>
        <dbReference type="ChEBI" id="CHEBI:35146"/>
        <dbReference type="ChEBI" id="CHEBI:49258"/>
        <dbReference type="EC" id="4.2.1.9"/>
    </reaction>
</comment>
<evidence type="ECO:0000256" key="4">
    <source>
        <dbReference type="ARBA" id="ARBA00022714"/>
    </source>
</evidence>
<evidence type="ECO:0000313" key="18">
    <source>
        <dbReference type="EMBL" id="PUA34430.1"/>
    </source>
</evidence>
<dbReference type="InterPro" id="IPR037237">
    <property type="entry name" value="IlvD/EDD_N"/>
</dbReference>
<protein>
    <recommendedName>
        <fullName evidence="14 15">Dihydroxy-acid dehydratase</fullName>
        <shortName evidence="15">DAD</shortName>
        <ecNumber evidence="14 15">4.2.1.9</ecNumber>
    </recommendedName>
</protein>
<dbReference type="EC" id="4.2.1.9" evidence="14 15"/>
<comment type="cofactor">
    <cofactor evidence="1 15">
        <name>Mg(2+)</name>
        <dbReference type="ChEBI" id="CHEBI:18420"/>
    </cofactor>
</comment>
<keyword evidence="4 15" id="KW-0001">2Fe-2S</keyword>
<dbReference type="Pfam" id="PF00920">
    <property type="entry name" value="ILVD_EDD_N"/>
    <property type="match status" value="1"/>
</dbReference>
<feature type="domain" description="Dihydroxy-acid/6-phosphogluconate dehydratase N-terminal" evidence="16">
    <location>
        <begin position="33"/>
        <end position="350"/>
    </location>
</feature>
<evidence type="ECO:0000256" key="5">
    <source>
        <dbReference type="ARBA" id="ARBA00022723"/>
    </source>
</evidence>
<evidence type="ECO:0000259" key="16">
    <source>
        <dbReference type="Pfam" id="PF00920"/>
    </source>
</evidence>
<evidence type="ECO:0000256" key="9">
    <source>
        <dbReference type="ARBA" id="ARBA00023239"/>
    </source>
</evidence>
<reference evidence="18 19" key="1">
    <citation type="submission" date="2017-04" db="EMBL/GenBank/DDBJ databases">
        <title>Draft Aigarchaeota genome from a New Zealand hot spring.</title>
        <authorList>
            <person name="Reysenbach A.-L."/>
            <person name="Donaho J.A."/>
            <person name="Gerhart J."/>
            <person name="Kelley J.F."/>
            <person name="Kouba K."/>
            <person name="Podar M."/>
            <person name="Stott M."/>
        </authorList>
    </citation>
    <scope>NUCLEOTIDE SEQUENCE [LARGE SCALE GENOMIC DNA]</scope>
    <source>
        <strain evidence="18">NZ13_MG1</strain>
    </source>
</reference>
<feature type="active site" description="Proton acceptor" evidence="15">
    <location>
        <position position="469"/>
    </location>
</feature>
<evidence type="ECO:0000256" key="3">
    <source>
        <dbReference type="ARBA" id="ARBA00022605"/>
    </source>
</evidence>
<comment type="function">
    <text evidence="15">Functions in the biosynthesis of branched-chain amino acids. Catalyzes the dehydration of (2R,3R)-2,3-dihydroxy-3-methylpentanoate (2,3-dihydroxy-3-methylvalerate) into 2-oxo-3-methylpentanoate (2-oxo-3-methylvalerate) and of (2R)-2,3-dihydroxy-3-methylbutanoate (2,3-dihydroxyisovalerate) into 2-oxo-3-methylbutanoate (2-oxoisovalerate), the penultimate precursor to L-isoleucine and L-valine, respectively.</text>
</comment>
<dbReference type="InterPro" id="IPR000581">
    <property type="entry name" value="ILV_EDD_N"/>
</dbReference>
<dbReference type="GO" id="GO:0009097">
    <property type="term" value="P:isoleucine biosynthetic process"/>
    <property type="evidence" value="ECO:0007669"/>
    <property type="project" value="UniProtKB-UniRule"/>
</dbReference>
<sequence length="553" mass="59261">MKHRSWRVSKGVDRAPHRALLKAVGLTDEEISRPFVAVANSWNEIVPGHVHLRELAERVKVGVRRAGGMPFEFNTIAICDGIAMAHDGMRSSLPSRDIIADSVELMVTAHQYDAVVAIASCDKIEPGMMMALARLNLPSIFINGGPMLMGEGGGRRLAIGNVFEALGAYHKGELTLEELCVVESFACPGPGSCAGLYTANTMAVLIEALGMSLPGSSTIPAVDVRRLYVAEKAGEAVMKALETDLKPSDIMTYEAFRNAIAVDAAIGGSTNAVLHLMAIAKELDLRLTLDDFDEVSRRTPQLVELIPGGNYSMQDLDMAGGVPAIMKKLLDAGLIDGSVVTITGKTLAENLRDFAYPKDTGVVRSVENPVRPTGGIVILRGNLAPEGAVLKVSGVKRLKHEGPARVFDCEEDAYEAVKRGSIEEGDVVVIRYEGPKGGPGMREMLSVTSGIVGRGMGESVALVTDGRFSGATRGLMVGHVSPEAFEGGPIAVIKDGDWIKVDAEQKRLDVLLDWEEIKRRLASWNRPAPKYNKGVLARYAKYASSASEGAVFK</sequence>
<evidence type="ECO:0000259" key="17">
    <source>
        <dbReference type="Pfam" id="PF24877"/>
    </source>
</evidence>
<accession>A0A2R7YA75</accession>
<dbReference type="UniPathway" id="UPA00047">
    <property type="reaction ID" value="UER00057"/>
</dbReference>
<evidence type="ECO:0000256" key="1">
    <source>
        <dbReference type="ARBA" id="ARBA00001946"/>
    </source>
</evidence>
<evidence type="ECO:0000256" key="10">
    <source>
        <dbReference type="ARBA" id="ARBA00023304"/>
    </source>
</evidence>
<dbReference type="InterPro" id="IPR042096">
    <property type="entry name" value="Dihydro-acid_dehy_C"/>
</dbReference>
<organism evidence="18 19">
    <name type="scientific">Candidatus Terraquivivens tikiterensis</name>
    <dbReference type="NCBI Taxonomy" id="1980982"/>
    <lineage>
        <taxon>Archaea</taxon>
        <taxon>Nitrososphaerota</taxon>
        <taxon>Candidatus Wolframiiraptoraceae</taxon>
        <taxon>Candidatus Terraquivivens</taxon>
    </lineage>
</organism>
<feature type="domain" description="Dihydroxy-acid/6-phosphogluconate dehydratase C-terminal" evidence="17">
    <location>
        <begin position="362"/>
        <end position="550"/>
    </location>
</feature>
<name>A0A2R7YA75_9ARCH</name>
<keyword evidence="9 15" id="KW-0456">Lyase</keyword>
<dbReference type="InterPro" id="IPR050165">
    <property type="entry name" value="DHAD_IlvD/Edd"/>
</dbReference>
<evidence type="ECO:0000256" key="8">
    <source>
        <dbReference type="ARBA" id="ARBA00023014"/>
    </source>
</evidence>
<gene>
    <name evidence="15" type="primary">ilvD</name>
    <name evidence="18" type="ORF">B9J98_00480</name>
</gene>
<evidence type="ECO:0000256" key="2">
    <source>
        <dbReference type="ARBA" id="ARBA00006486"/>
    </source>
</evidence>
<feature type="modified residue" description="N6-carboxylysine" evidence="15">
    <location>
        <position position="123"/>
    </location>
</feature>
<dbReference type="InterPro" id="IPR056740">
    <property type="entry name" value="ILV_EDD_C"/>
</dbReference>
<dbReference type="GO" id="GO:0009099">
    <property type="term" value="P:L-valine biosynthetic process"/>
    <property type="evidence" value="ECO:0007669"/>
    <property type="project" value="UniProtKB-UniRule"/>
</dbReference>
<dbReference type="GO" id="GO:0051537">
    <property type="term" value="F:2 iron, 2 sulfur cluster binding"/>
    <property type="evidence" value="ECO:0007669"/>
    <property type="project" value="UniProtKB-UniRule"/>
</dbReference>
<comment type="caution">
    <text evidence="18">The sequence shown here is derived from an EMBL/GenBank/DDBJ whole genome shotgun (WGS) entry which is preliminary data.</text>
</comment>
<dbReference type="InterPro" id="IPR020558">
    <property type="entry name" value="DiOHA_6PGluconate_deHydtase_CS"/>
</dbReference>
<keyword evidence="6 15" id="KW-0460">Magnesium</keyword>
<dbReference type="SUPFAM" id="SSF143975">
    <property type="entry name" value="IlvD/EDD N-terminal domain-like"/>
    <property type="match status" value="1"/>
</dbReference>
<dbReference type="PANTHER" id="PTHR21000:SF5">
    <property type="entry name" value="DIHYDROXY-ACID DEHYDRATASE, MITOCHONDRIAL"/>
    <property type="match status" value="1"/>
</dbReference>
<dbReference type="Pfam" id="PF24877">
    <property type="entry name" value="ILV_EDD_C"/>
    <property type="match status" value="1"/>
</dbReference>
<dbReference type="SUPFAM" id="SSF52016">
    <property type="entry name" value="LeuD/IlvD-like"/>
    <property type="match status" value="1"/>
</dbReference>
<comment type="caution">
    <text evidence="15">Lacks conserved residue(s) required for the propagation of feature annotation.</text>
</comment>
<keyword evidence="10 15" id="KW-0100">Branched-chain amino acid biosynthesis</keyword>
<comment type="catalytic activity">
    <reaction evidence="11">
        <text>(2R)-2,3-dihydroxy-3-methylbutanoate = 3-methyl-2-oxobutanoate + H2O</text>
        <dbReference type="Rhea" id="RHEA:24809"/>
        <dbReference type="ChEBI" id="CHEBI:11851"/>
        <dbReference type="ChEBI" id="CHEBI:15377"/>
        <dbReference type="ChEBI" id="CHEBI:49072"/>
        <dbReference type="EC" id="4.2.1.9"/>
    </reaction>
    <physiologicalReaction direction="left-to-right" evidence="11">
        <dbReference type="Rhea" id="RHEA:24810"/>
    </physiologicalReaction>
</comment>
<evidence type="ECO:0000313" key="19">
    <source>
        <dbReference type="Proteomes" id="UP000244066"/>
    </source>
</evidence>
<dbReference type="HAMAP" id="MF_00012">
    <property type="entry name" value="IlvD"/>
    <property type="match status" value="1"/>
</dbReference>
<dbReference type="InterPro" id="IPR004404">
    <property type="entry name" value="DihydroxyA_deHydtase"/>
</dbReference>
<feature type="binding site" evidence="15">
    <location>
        <position position="122"/>
    </location>
    <ligand>
        <name>Mg(2+)</name>
        <dbReference type="ChEBI" id="CHEBI:18420"/>
    </ligand>
</feature>
<evidence type="ECO:0000256" key="6">
    <source>
        <dbReference type="ARBA" id="ARBA00022842"/>
    </source>
</evidence>
<comment type="cofactor">
    <cofactor evidence="15">
        <name>[2Fe-2S] cluster</name>
        <dbReference type="ChEBI" id="CHEBI:190135"/>
    </cofactor>
    <text evidence="15">Binds 1 [2Fe-2S] cluster per subunit. This cluster acts as a Lewis acid cofactor.</text>
</comment>
<evidence type="ECO:0000256" key="13">
    <source>
        <dbReference type="ARBA" id="ARBA00029437"/>
    </source>
</evidence>
<feature type="binding site" description="via carbamate group" evidence="15">
    <location>
        <position position="123"/>
    </location>
    <ligand>
        <name>Mg(2+)</name>
        <dbReference type="ChEBI" id="CHEBI:18420"/>
    </ligand>
</feature>
<dbReference type="FunFam" id="3.50.30.80:FF:000001">
    <property type="entry name" value="Dihydroxy-acid dehydratase"/>
    <property type="match status" value="1"/>
</dbReference>
<dbReference type="PROSITE" id="PS00887">
    <property type="entry name" value="ILVD_EDD_2"/>
    <property type="match status" value="1"/>
</dbReference>
<dbReference type="UniPathway" id="UPA00049">
    <property type="reaction ID" value="UER00061"/>
</dbReference>
<dbReference type="GO" id="GO:0004160">
    <property type="term" value="F:dihydroxy-acid dehydratase activity"/>
    <property type="evidence" value="ECO:0007669"/>
    <property type="project" value="UniProtKB-UniRule"/>
</dbReference>
<dbReference type="NCBIfam" id="NF002068">
    <property type="entry name" value="PRK00911.1"/>
    <property type="match status" value="1"/>
</dbReference>
<evidence type="ECO:0000256" key="12">
    <source>
        <dbReference type="ARBA" id="ARBA00029436"/>
    </source>
</evidence>
<dbReference type="GO" id="GO:0000287">
    <property type="term" value="F:magnesium ion binding"/>
    <property type="evidence" value="ECO:0007669"/>
    <property type="project" value="UniProtKB-UniRule"/>
</dbReference>
<dbReference type="PROSITE" id="PS00886">
    <property type="entry name" value="ILVD_EDD_1"/>
    <property type="match status" value="1"/>
</dbReference>
<keyword evidence="5 15" id="KW-0479">Metal-binding</keyword>
<feature type="binding site" evidence="15">
    <location>
        <position position="80"/>
    </location>
    <ligand>
        <name>Mg(2+)</name>
        <dbReference type="ChEBI" id="CHEBI:18420"/>
    </ligand>
</feature>
<dbReference type="NCBIfam" id="TIGR00110">
    <property type="entry name" value="ilvD"/>
    <property type="match status" value="1"/>
</dbReference>
<evidence type="ECO:0000256" key="11">
    <source>
        <dbReference type="ARBA" id="ARBA00029304"/>
    </source>
</evidence>
<comment type="subunit">
    <text evidence="15">Homodimer.</text>
</comment>
<evidence type="ECO:0000256" key="15">
    <source>
        <dbReference type="HAMAP-Rule" id="MF_00012"/>
    </source>
</evidence>
<dbReference type="AlphaFoldDB" id="A0A2R7YA75"/>
<dbReference type="Gene3D" id="3.50.30.80">
    <property type="entry name" value="IlvD/EDD C-terminal domain-like"/>
    <property type="match status" value="1"/>
</dbReference>
<keyword evidence="3 15" id="KW-0028">Amino-acid biosynthesis</keyword>